<feature type="transmembrane region" description="Helical" evidence="2">
    <location>
        <begin position="156"/>
        <end position="180"/>
    </location>
</feature>
<dbReference type="EMBL" id="JAPQKL010000002">
    <property type="protein sequence ID" value="KAJ5143952.1"/>
    <property type="molecule type" value="Genomic_DNA"/>
</dbReference>
<keyword evidence="7" id="KW-1185">Reference proteome</keyword>
<evidence type="ECO:0000259" key="4">
    <source>
        <dbReference type="Pfam" id="PF26150"/>
    </source>
</evidence>
<evidence type="ECO:0000259" key="3">
    <source>
        <dbReference type="Pfam" id="PF22786"/>
    </source>
</evidence>
<evidence type="ECO:0000313" key="6">
    <source>
        <dbReference type="EMBL" id="KAJ5143952.1"/>
    </source>
</evidence>
<sequence length="912" mass="97839">FGTTMADEANQPLLDGGSAERASDDPPQPSYPSPTDPSLPHRSGDGLTVYSTEQTLSRSSSGGSRSSHTQTMGAGDQPLPNATSNPPEWSPERVSVDQSRVSYELSSESTPLLHRREDGLVYGPDQRSSRSSSVVSRTSLDGGANHKRSRVPWPTVISLSILTLSVLAILVLAFVAPAAVKEYAQQAAIFKPTTISIDSTTPGGVRARIQGDFYMDSGRVESKSIRGIGRLATWIAREVETGPSDVEVYLPEYGNVLVGTAALPSIKVNIRNRHYTRVDFLTDLEAGDVRGIHAVAIDWLEGRLGRLNVKAKAMIHLKSGLISLGNQVLTDNIIFEENDFPALPIVNILKLNVHDASSGAMAVDVLLTSMIDSPVALTIPMLGFDILVPNCSPGDPYILVANAKTSTIDVQPDKATPVGVKGLIQQLPDELTSSCPGQKGSPSGPFGLQLHAGPAWLVDLLRSVTVPLPFTGHALDNLVKNFTMSDTRFSLPNPFAEPDSPDSQPTVSALVEVLIALPEEMNFQVDVPQVRALADVYYKENKLGVLNISKWQDANSTMVDDLDGSTALLVEFAMKDAPLQVTDESLLAEVIQAMLFGSETIVLRVAATVDTKVATGLGRFALRGIPAEGRVPVKASIGDSLEHLGPRVVSLRLGNTTESSILVYTQVNFTNPTEYSATVPFVDLLVLYNDTAVAHVTARNISVTPGNNSFVPIEFHWCPLDAGGEDGPKAGRALLSSYISGSNTTIAIKSHRDTIPSLPNLGKGLSILNITLPVPRISTPGSPDSENDDEKPRFIQDATFYLWSSMAEFTLSSPLTEDSILVTSIDATAFYEEKEPIGRIHRRYPFQVPPGISKSPRLTVDLDMGGVGYDALRKALGQSLDVDAVAKVGVQIGNYADVVFYHGKGIGAKVRI</sequence>
<evidence type="ECO:0000259" key="5">
    <source>
        <dbReference type="Pfam" id="PF26153"/>
    </source>
</evidence>
<dbReference type="PANTHER" id="PTHR35895:SF3">
    <property type="entry name" value="PRE-RRNA PROCESSING PROTEIN"/>
    <property type="match status" value="1"/>
</dbReference>
<feature type="domain" description="Tag1-like fourth Ig-like" evidence="4">
    <location>
        <begin position="646"/>
        <end position="761"/>
    </location>
</feature>
<dbReference type="Pfam" id="PF26150">
    <property type="entry name" value="LEA-2_4"/>
    <property type="match status" value="1"/>
</dbReference>
<feature type="non-terminal residue" evidence="6">
    <location>
        <position position="912"/>
    </location>
</feature>
<feature type="compositionally biased region" description="Polar residues" evidence="1">
    <location>
        <begin position="96"/>
        <end position="110"/>
    </location>
</feature>
<evidence type="ECO:0000313" key="7">
    <source>
        <dbReference type="Proteomes" id="UP001149079"/>
    </source>
</evidence>
<keyword evidence="2" id="KW-0472">Membrane</keyword>
<gene>
    <name evidence="6" type="ORF">N7515_002739</name>
</gene>
<dbReference type="InterPro" id="IPR046368">
    <property type="entry name" value="Tag1"/>
</dbReference>
<evidence type="ECO:0000256" key="2">
    <source>
        <dbReference type="SAM" id="Phobius"/>
    </source>
</evidence>
<feature type="domain" description="Tag1-like fifth Ig-like" evidence="5">
    <location>
        <begin position="788"/>
        <end position="899"/>
    </location>
</feature>
<accession>A0A9W9HC53</accession>
<dbReference type="InterPro" id="IPR055011">
    <property type="entry name" value="Tag1_C"/>
</dbReference>
<keyword evidence="2" id="KW-1133">Transmembrane helix</keyword>
<comment type="caution">
    <text evidence="6">The sequence shown here is derived from an EMBL/GenBank/DDBJ whole genome shotgun (WGS) entry which is preliminary data.</text>
</comment>
<dbReference type="Proteomes" id="UP001149079">
    <property type="component" value="Unassembled WGS sequence"/>
</dbReference>
<feature type="compositionally biased region" description="Low complexity" evidence="1">
    <location>
        <begin position="57"/>
        <end position="67"/>
    </location>
</feature>
<reference evidence="6" key="1">
    <citation type="submission" date="2022-11" db="EMBL/GenBank/DDBJ databases">
        <authorList>
            <person name="Petersen C."/>
        </authorList>
    </citation>
    <scope>NUCLEOTIDE SEQUENCE</scope>
    <source>
        <strain evidence="6">IBT 22155</strain>
    </source>
</reference>
<dbReference type="RefSeq" id="XP_056525596.1">
    <property type="nucleotide sequence ID" value="XM_056663483.1"/>
</dbReference>
<organism evidence="6 7">
    <name type="scientific">Penicillium bovifimosum</name>
    <dbReference type="NCBI Taxonomy" id="126998"/>
    <lineage>
        <taxon>Eukaryota</taxon>
        <taxon>Fungi</taxon>
        <taxon>Dikarya</taxon>
        <taxon>Ascomycota</taxon>
        <taxon>Pezizomycotina</taxon>
        <taxon>Eurotiomycetes</taxon>
        <taxon>Eurotiomycetidae</taxon>
        <taxon>Eurotiales</taxon>
        <taxon>Aspergillaceae</taxon>
        <taxon>Penicillium</taxon>
    </lineage>
</organism>
<dbReference type="AlphaFoldDB" id="A0A9W9HC53"/>
<keyword evidence="2" id="KW-0812">Transmembrane</keyword>
<reference evidence="6" key="2">
    <citation type="journal article" date="2023" name="IMA Fungus">
        <title>Comparative genomic study of the Penicillium genus elucidates a diverse pangenome and 15 lateral gene transfer events.</title>
        <authorList>
            <person name="Petersen C."/>
            <person name="Sorensen T."/>
            <person name="Nielsen M.R."/>
            <person name="Sondergaard T.E."/>
            <person name="Sorensen J.L."/>
            <person name="Fitzpatrick D.A."/>
            <person name="Frisvad J.C."/>
            <person name="Nielsen K.L."/>
        </authorList>
    </citation>
    <scope>NUCLEOTIDE SEQUENCE</scope>
    <source>
        <strain evidence="6">IBT 22155</strain>
    </source>
</reference>
<name>A0A9W9HC53_9EURO</name>
<evidence type="ECO:0000256" key="1">
    <source>
        <dbReference type="SAM" id="MobiDB-lite"/>
    </source>
</evidence>
<dbReference type="Pfam" id="PF26153">
    <property type="entry name" value="LEA-2L_5"/>
    <property type="match status" value="1"/>
</dbReference>
<dbReference type="GO" id="GO:0000329">
    <property type="term" value="C:fungal-type vacuole membrane"/>
    <property type="evidence" value="ECO:0007669"/>
    <property type="project" value="InterPro"/>
</dbReference>
<evidence type="ECO:0008006" key="8">
    <source>
        <dbReference type="Google" id="ProtNLM"/>
    </source>
</evidence>
<dbReference type="GeneID" id="81402653"/>
<dbReference type="InterPro" id="IPR059065">
    <property type="entry name" value="Ig_Tag1-like_4th"/>
</dbReference>
<feature type="region of interest" description="Disordered" evidence="1">
    <location>
        <begin position="1"/>
        <end position="147"/>
    </location>
</feature>
<dbReference type="OrthoDB" id="5596576at2759"/>
<dbReference type="PANTHER" id="PTHR35895">
    <property type="entry name" value="CHROMOSOME 16, WHOLE GENOME SHOTGUN SEQUENCE"/>
    <property type="match status" value="1"/>
</dbReference>
<feature type="compositionally biased region" description="Pro residues" evidence="1">
    <location>
        <begin position="26"/>
        <end position="37"/>
    </location>
</feature>
<feature type="domain" description="Tag1 C-terminal" evidence="3">
    <location>
        <begin position="521"/>
        <end position="634"/>
    </location>
</feature>
<proteinExistence type="predicted"/>
<dbReference type="Pfam" id="PF22786">
    <property type="entry name" value="Tag1_C"/>
    <property type="match status" value="1"/>
</dbReference>
<dbReference type="Pfam" id="PF26174">
    <property type="entry name" value="LEA-2_1"/>
    <property type="match status" value="1"/>
</dbReference>
<dbReference type="InterPro" id="IPR059066">
    <property type="entry name" value="Ig_Tag1-like_5th"/>
</dbReference>
<protein>
    <recommendedName>
        <fullName evidence="8">Pre-rRNA processing protein</fullName>
    </recommendedName>
</protein>
<feature type="compositionally biased region" description="Low complexity" evidence="1">
    <location>
        <begin position="129"/>
        <end position="139"/>
    </location>
</feature>